<dbReference type="AlphaFoldDB" id="A0A316TQG2"/>
<feature type="signal peptide" evidence="1">
    <location>
        <begin position="1"/>
        <end position="19"/>
    </location>
</feature>
<comment type="caution">
    <text evidence="2">The sequence shown here is derived from an EMBL/GenBank/DDBJ whole genome shotgun (WGS) entry which is preliminary data.</text>
</comment>
<name>A0A316TQG2_9BACT</name>
<feature type="chain" id="PRO_5016329168" description="DUF1579 domain-containing protein" evidence="1">
    <location>
        <begin position="20"/>
        <end position="178"/>
    </location>
</feature>
<sequence>MVLAQCFILLVLSSPVLFAQVSEESPEPEELFDFWVGEWNVSWDEGDGSKGRGINIVEKTLDGTVIQENFSITEGQQSGFKGTSISVYQQRFERWKQAWADNNGGYYDFTGDLDGEKRIFRTEMRELPDGRRLMQRMVFYDIAEDSLMWDWEASYDGGETWTLNWRIRYNRITETDGN</sequence>
<accession>A0A316TQG2</accession>
<reference evidence="2 3" key="1">
    <citation type="submission" date="2018-05" db="EMBL/GenBank/DDBJ databases">
        <title>Rhodohalobacter halophilus gen. nov., sp. nov., a moderately halophilic member of the family Balneolaceae.</title>
        <authorList>
            <person name="Liu Z.-W."/>
        </authorList>
    </citation>
    <scope>NUCLEOTIDE SEQUENCE [LARGE SCALE GENOMIC DNA]</scope>
    <source>
        <strain evidence="2 3">8A47</strain>
    </source>
</reference>
<protein>
    <recommendedName>
        <fullName evidence="4">DUF1579 domain-containing protein</fullName>
    </recommendedName>
</protein>
<keyword evidence="1" id="KW-0732">Signal</keyword>
<evidence type="ECO:0000313" key="2">
    <source>
        <dbReference type="EMBL" id="PWN05469.1"/>
    </source>
</evidence>
<evidence type="ECO:0000313" key="3">
    <source>
        <dbReference type="Proteomes" id="UP000245533"/>
    </source>
</evidence>
<dbReference type="EMBL" id="QGGB01000010">
    <property type="protein sequence ID" value="PWN05469.1"/>
    <property type="molecule type" value="Genomic_DNA"/>
</dbReference>
<dbReference type="Proteomes" id="UP000245533">
    <property type="component" value="Unassembled WGS sequence"/>
</dbReference>
<gene>
    <name evidence="2" type="ORF">DDZ15_14375</name>
</gene>
<proteinExistence type="predicted"/>
<dbReference type="OrthoDB" id="1121396at2"/>
<evidence type="ECO:0008006" key="4">
    <source>
        <dbReference type="Google" id="ProtNLM"/>
    </source>
</evidence>
<keyword evidence="3" id="KW-1185">Reference proteome</keyword>
<evidence type="ECO:0000256" key="1">
    <source>
        <dbReference type="SAM" id="SignalP"/>
    </source>
</evidence>
<organism evidence="2 3">
    <name type="scientific">Rhodohalobacter mucosus</name>
    <dbReference type="NCBI Taxonomy" id="2079485"/>
    <lineage>
        <taxon>Bacteria</taxon>
        <taxon>Pseudomonadati</taxon>
        <taxon>Balneolota</taxon>
        <taxon>Balneolia</taxon>
        <taxon>Balneolales</taxon>
        <taxon>Balneolaceae</taxon>
        <taxon>Rhodohalobacter</taxon>
    </lineage>
</organism>